<feature type="domain" description="ABC transporter" evidence="3">
    <location>
        <begin position="5"/>
        <end position="232"/>
    </location>
</feature>
<dbReference type="GO" id="GO:0005524">
    <property type="term" value="F:ATP binding"/>
    <property type="evidence" value="ECO:0007669"/>
    <property type="project" value="UniProtKB-KW"/>
</dbReference>
<organism evidence="4 5">
    <name type="scientific">Guptibacillus hwajinpoensis</name>
    <dbReference type="NCBI Taxonomy" id="208199"/>
    <lineage>
        <taxon>Bacteria</taxon>
        <taxon>Bacillati</taxon>
        <taxon>Bacillota</taxon>
        <taxon>Bacilli</taxon>
        <taxon>Bacillales</taxon>
        <taxon>Guptibacillaceae</taxon>
        <taxon>Guptibacillus</taxon>
    </lineage>
</organism>
<dbReference type="RefSeq" id="WP_160918821.1">
    <property type="nucleotide sequence ID" value="NZ_WMEY01000002.1"/>
</dbReference>
<evidence type="ECO:0000313" key="5">
    <source>
        <dbReference type="Proteomes" id="UP000447833"/>
    </source>
</evidence>
<dbReference type="PANTHER" id="PTHR43038">
    <property type="entry name" value="ATP-BINDING CASSETTE, SUB-FAMILY H, MEMBER 1"/>
    <property type="match status" value="1"/>
</dbReference>
<gene>
    <name evidence="4" type="ORF">GLW07_07245</name>
</gene>
<dbReference type="SUPFAM" id="SSF52540">
    <property type="entry name" value="P-loop containing nucleoside triphosphate hydrolases"/>
    <property type="match status" value="1"/>
</dbReference>
<dbReference type="EMBL" id="WMEY01000002">
    <property type="protein sequence ID" value="MYL63148.1"/>
    <property type="molecule type" value="Genomic_DNA"/>
</dbReference>
<dbReference type="SMART" id="SM00382">
    <property type="entry name" value="AAA"/>
    <property type="match status" value="1"/>
</dbReference>
<reference evidence="4 5" key="1">
    <citation type="submission" date="2019-11" db="EMBL/GenBank/DDBJ databases">
        <title>Genome sequences of 17 halophilic strains isolated from different environments.</title>
        <authorList>
            <person name="Furrow R.E."/>
        </authorList>
    </citation>
    <scope>NUCLEOTIDE SEQUENCE [LARGE SCALE GENOMIC DNA]</scope>
    <source>
        <strain evidence="4 5">22506_14_FS</strain>
    </source>
</reference>
<dbReference type="InterPro" id="IPR003593">
    <property type="entry name" value="AAA+_ATPase"/>
</dbReference>
<comment type="caution">
    <text evidence="4">The sequence shown here is derived from an EMBL/GenBank/DDBJ whole genome shotgun (WGS) entry which is preliminary data.</text>
</comment>
<evidence type="ECO:0000256" key="1">
    <source>
        <dbReference type="ARBA" id="ARBA00022741"/>
    </source>
</evidence>
<sequence>MPKDAIEANVTKNYGKTTILDHVNLSLKRGEIFGLLGPSGSGKTTLVKLLCGIEEASDGEVKVLDTKMPNLSMMKKVGYMAQADALYGELTAYENLKFFATLSGVHRRDQKERIIEVMQLVNLENELQKKVEDFSGGMKRRLSLAIALLHNPDILLLDEPTVGIDPSLRQKIWWTFEKLRSNGVLILVTTHVMDEAERCSRLGMIRNGQLIAVGTPDELKKQTDSVTIEEAFLSFGGGVE</sequence>
<proteinExistence type="predicted"/>
<evidence type="ECO:0000256" key="2">
    <source>
        <dbReference type="ARBA" id="ARBA00022840"/>
    </source>
</evidence>
<evidence type="ECO:0000259" key="3">
    <source>
        <dbReference type="PROSITE" id="PS50893"/>
    </source>
</evidence>
<dbReference type="Pfam" id="PF00005">
    <property type="entry name" value="ABC_tran"/>
    <property type="match status" value="1"/>
</dbReference>
<accession>A0A845EX85</accession>
<dbReference type="Proteomes" id="UP000447833">
    <property type="component" value="Unassembled WGS sequence"/>
</dbReference>
<dbReference type="GO" id="GO:0016887">
    <property type="term" value="F:ATP hydrolysis activity"/>
    <property type="evidence" value="ECO:0007669"/>
    <property type="project" value="InterPro"/>
</dbReference>
<keyword evidence="2 4" id="KW-0067">ATP-binding</keyword>
<dbReference type="InterPro" id="IPR027417">
    <property type="entry name" value="P-loop_NTPase"/>
</dbReference>
<dbReference type="PROSITE" id="PS50893">
    <property type="entry name" value="ABC_TRANSPORTER_2"/>
    <property type="match status" value="1"/>
</dbReference>
<keyword evidence="1" id="KW-0547">Nucleotide-binding</keyword>
<dbReference type="InterPro" id="IPR003439">
    <property type="entry name" value="ABC_transporter-like_ATP-bd"/>
</dbReference>
<name>A0A845EX85_9BACL</name>
<dbReference type="InterPro" id="IPR017871">
    <property type="entry name" value="ABC_transporter-like_CS"/>
</dbReference>
<protein>
    <submittedName>
        <fullName evidence="4">ATP-binding cassette domain-containing protein</fullName>
    </submittedName>
</protein>
<dbReference type="Gene3D" id="3.40.50.300">
    <property type="entry name" value="P-loop containing nucleotide triphosphate hydrolases"/>
    <property type="match status" value="1"/>
</dbReference>
<evidence type="ECO:0000313" key="4">
    <source>
        <dbReference type="EMBL" id="MYL63148.1"/>
    </source>
</evidence>
<dbReference type="PANTHER" id="PTHR43038:SF3">
    <property type="entry name" value="ABC TRANSPORTER G FAMILY MEMBER 20 ISOFORM X1"/>
    <property type="match status" value="1"/>
</dbReference>
<dbReference type="PROSITE" id="PS00211">
    <property type="entry name" value="ABC_TRANSPORTER_1"/>
    <property type="match status" value="1"/>
</dbReference>
<dbReference type="AlphaFoldDB" id="A0A845EX85"/>